<protein>
    <submittedName>
        <fullName evidence="3">Gliding motility-associated C-terminal domain-containing protein</fullName>
    </submittedName>
</protein>
<dbReference type="RefSeq" id="WP_132072174.1">
    <property type="nucleotide sequence ID" value="NZ_SMLH01000010.1"/>
</dbReference>
<feature type="domain" description="HYR-like" evidence="2">
    <location>
        <begin position="1522"/>
        <end position="1593"/>
    </location>
</feature>
<feature type="domain" description="HYR-like" evidence="2">
    <location>
        <begin position="493"/>
        <end position="569"/>
    </location>
</feature>
<evidence type="ECO:0000256" key="1">
    <source>
        <dbReference type="ARBA" id="ARBA00022729"/>
    </source>
</evidence>
<feature type="domain" description="HYR-like" evidence="2">
    <location>
        <begin position="1681"/>
        <end position="1751"/>
    </location>
</feature>
<evidence type="ECO:0000313" key="3">
    <source>
        <dbReference type="EMBL" id="TDE27437.1"/>
    </source>
</evidence>
<organism evidence="3 4">
    <name type="scientific">Flavobacterium ranwuense</name>
    <dbReference type="NCBI Taxonomy" id="2541725"/>
    <lineage>
        <taxon>Bacteria</taxon>
        <taxon>Pseudomonadati</taxon>
        <taxon>Bacteroidota</taxon>
        <taxon>Flavobacteriia</taxon>
        <taxon>Flavobacteriales</taxon>
        <taxon>Flavobacteriaceae</taxon>
        <taxon>Flavobacterium</taxon>
    </lineage>
</organism>
<feature type="domain" description="HYR-like" evidence="2">
    <location>
        <begin position="585"/>
        <end position="658"/>
    </location>
</feature>
<dbReference type="InterPro" id="IPR013783">
    <property type="entry name" value="Ig-like_fold"/>
</dbReference>
<dbReference type="Pfam" id="PF13585">
    <property type="entry name" value="CHU_C"/>
    <property type="match status" value="1"/>
</dbReference>
<feature type="domain" description="HYR-like" evidence="2">
    <location>
        <begin position="1760"/>
        <end position="1830"/>
    </location>
</feature>
<dbReference type="Gene3D" id="2.60.40.10">
    <property type="entry name" value="Immunoglobulins"/>
    <property type="match status" value="5"/>
</dbReference>
<reference evidence="3 4" key="1">
    <citation type="submission" date="2019-03" db="EMBL/GenBank/DDBJ databases">
        <title>Novel species of Flavobacterium.</title>
        <authorList>
            <person name="Liu Q."/>
            <person name="Xin Y.-H."/>
        </authorList>
    </citation>
    <scope>NUCLEOTIDE SEQUENCE [LARGE SCALE GENOMIC DNA]</scope>
    <source>
        <strain evidence="3 4">LB2P22</strain>
    </source>
</reference>
<dbReference type="EMBL" id="SMLH01000010">
    <property type="protein sequence ID" value="TDE27437.1"/>
    <property type="molecule type" value="Genomic_DNA"/>
</dbReference>
<dbReference type="InterPro" id="IPR014755">
    <property type="entry name" value="Cu-Rt/internalin_Ig-like"/>
</dbReference>
<sequence>MKSTFTNSTRLFAIFLLTFLSFPLVTLAQIGPGIAPVNSPSGGFNVDGTLIANSATGDWTDGTGSGGFILNNSGGALNTGTSYHLYDLYNASADNIFGGGDKVGDNPNSWTSTSGTANDKTDMNNALIHLTTDSNGNVWVIFAADRLSNNGNAYVDFEFLQTPMTKTTTGFATSAPASTGGRTLGDFLLTVYFESGIAKFDIQRWELNGSTWEYKTYFSALPLNSVFAAGNTSNIPVPYQAFGVNNYPQNTFIESAVNLTAVLGAIDPCTSLKIKTVFVKSKTSTSSTAAIKDFFNPVAIDNLTLGSADAGDDATVCSGLPYTLQGSAVPSNGYQVISKTWSVLSGSATINDPTNLNSNVSITGTAATFRLTVVTGPISGPGSQCTVTDDVTITVNQPPTCSISGSDGPLCPSSSSNIYLASVSASYAWSISGNGSIIGSTNSQSVSVTTGSGCNATFLLSLIITDANGCTSTCTKTVTIVDNTAPIISTTAASLNQTLQCNNTAGITAALALSPAATDNCTLAPTKVLVSDTTTADPNCNNAYVRVRTWNFTDGCGNTSANFIQTITVIDNTIPVVSTTVASLNQTLQCNNTAGITAALALSPAATDNCTLAPTKVLVSDTTTADPNCTNAYVRVRTWNFTDGCGNTSANFVQTITVIDNTAPILSTTVASLNQTLECNNTVGITAALALSPGATDNCTLAPTKVLVSDTTTADPNCSNAYVRVRTWNFTDGCGNTSANFVQTITVIDNTAPVLSTTVASLNQTLQCNNTAGITAALALSPGATDNCTLTPTKVLVSDTTTADPNCTNAYVRIRTWNFTDGCGNTSANFVQTITVIDNTAPTFNESLPSNITVECKAIPVVKTLTATDNCGIATINFSETETPGNCPGSSTILRTWIATDSCNNKTTHTQTIKVQDTTAPTFATPANITLSSDANCLADISTNSTGTVTNIQDNCDSNPLATFVDSECFGSSDEQEINAGNGNYFPFTISGFDNLTAANIEKISLAFETNQGKGRAEFILVAPNGQAVKLVGPYCEGGECDNASSNTQELYLPVFYPNNSGYTKWNNNDFIQDGISQNLIPNGETTSSNSILGVSSFVSSFEEFTGSMNGTWFIYSKKQANVNGSVKFKSVCLKPTSLCVGNKVIFRTWTVTDTCGNKANSTQTIKIIDTNSPTWITVTDALNTSLECNNTEALAIAQSLNPIAKDNCDTDVSNITKVSGAFVASSECANAGTYTNTWTVNDDCGNTSAVFTQVITIQDTTVPTWSTQAMVLNTTVECSNTEALATAQAAFPTASDLCDADVSNITKVSGDFVASSECANSGTYTNTWTVNDDCGNTSPVFTQVITIQDKTAPTINVIASNITVECDGQGNQNSISNWLANNGGATAIDDCSDVTWTNNFNTLSNDCSSAVTVIFTVKDACGNSSSTSATFSVIDTTVPIAPEAPATITVACATDVPAITSLTATDNCNSEITAEGIDVIVQGDCPNSFVITRTWRFTDACSNSSSTSQIINVIDTVAPVINPLPEATTISCPTLPVFVTATATDNCGSTVALAFEDKTINGQCAGSYSVTRTWTATDACGNAATASQTINVQDTAAPIITALPEVSTISCPATPAFTQATATDGCGSTVTLTFADVTTNGQCAGSHSVTRTWTATDACGNAATASQTINIQDTTAPVIAALPGVSTISCPATPVFAQATATDGCGSTLTLTFEDATANGQCAGSYSVTRTWTATDSCGNAATASQTINVQDTTAPVIATLPGVSTISCPATPVFAQATATDGCGSTLTLTFSDVTTNGQCAGSYSVTRTWAATDTCGNTVTASQTINVQDTVGPTTASQFSSTINVNCDVIPAKPELVFVDNCSTVSPAIFTENIINRTENSYSIVRKWSVSDACGNASEFIQIINVTIPNSIVTINSSICNDGEITTTNLNDLLPVGTPTNGTWIDVNNSGGLQGSILNASGLSARDYIFEYKINDATCPRTIRVTMTVNTGCGGIVLACGTVLVHNAFSPNGDGINEVFVIDNIDDTVCYPDNTVEIYNRWGVLVFETKGYNNTDKAFKGFSEGRATISKSSGLPAGTYFYILNYTSVDNDGKIILNKKDGYLYLTK</sequence>
<keyword evidence="4" id="KW-1185">Reference proteome</keyword>
<gene>
    <name evidence="3" type="ORF">E0I61_14035</name>
</gene>
<dbReference type="Gene3D" id="2.60.40.1220">
    <property type="match status" value="2"/>
</dbReference>
<evidence type="ECO:0000313" key="4">
    <source>
        <dbReference type="Proteomes" id="UP000294685"/>
    </source>
</evidence>
<accession>A0ABY2DN73</accession>
<evidence type="ECO:0000259" key="2">
    <source>
        <dbReference type="Pfam" id="PF23237"/>
    </source>
</evidence>
<feature type="domain" description="HYR-like" evidence="2">
    <location>
        <begin position="1603"/>
        <end position="1672"/>
    </location>
</feature>
<dbReference type="Pfam" id="PF23237">
    <property type="entry name" value="HYR_4C"/>
    <property type="match status" value="7"/>
</dbReference>
<dbReference type="Proteomes" id="UP000294685">
    <property type="component" value="Unassembled WGS sequence"/>
</dbReference>
<proteinExistence type="predicted"/>
<comment type="caution">
    <text evidence="3">The sequence shown here is derived from an EMBL/GenBank/DDBJ whole genome shotgun (WGS) entry which is preliminary data.</text>
</comment>
<feature type="domain" description="HYR-like" evidence="2">
    <location>
        <begin position="1443"/>
        <end position="1514"/>
    </location>
</feature>
<dbReference type="InterPro" id="IPR057078">
    <property type="entry name" value="HYR-4C"/>
</dbReference>
<name>A0ABY2DN73_9FLAO</name>
<keyword evidence="1" id="KW-0732">Signal</keyword>